<dbReference type="GO" id="GO:0003700">
    <property type="term" value="F:DNA-binding transcription factor activity"/>
    <property type="evidence" value="ECO:0007669"/>
    <property type="project" value="InterPro"/>
</dbReference>
<feature type="domain" description="HTH lysR-type" evidence="5">
    <location>
        <begin position="116"/>
        <end position="173"/>
    </location>
</feature>
<proteinExistence type="inferred from homology"/>
<dbReference type="GO" id="GO:0003677">
    <property type="term" value="F:DNA binding"/>
    <property type="evidence" value="ECO:0007669"/>
    <property type="project" value="UniProtKB-KW"/>
</dbReference>
<gene>
    <name evidence="6" type="ORF">CFR80_09125</name>
</gene>
<dbReference type="PRINTS" id="PR00039">
    <property type="entry name" value="HTHLYSR"/>
</dbReference>
<dbReference type="Proteomes" id="UP000247417">
    <property type="component" value="Unassembled WGS sequence"/>
</dbReference>
<dbReference type="PROSITE" id="PS50931">
    <property type="entry name" value="HTH_LYSR"/>
    <property type="match status" value="1"/>
</dbReference>
<dbReference type="Gene3D" id="1.10.10.10">
    <property type="entry name" value="Winged helix-like DNA-binding domain superfamily/Winged helix DNA-binding domain"/>
    <property type="match status" value="1"/>
</dbReference>
<dbReference type="GO" id="GO:0005829">
    <property type="term" value="C:cytosol"/>
    <property type="evidence" value="ECO:0007669"/>
    <property type="project" value="TreeGrafter"/>
</dbReference>
<evidence type="ECO:0000259" key="5">
    <source>
        <dbReference type="PROSITE" id="PS50931"/>
    </source>
</evidence>
<dbReference type="EMBL" id="NKTX01000017">
    <property type="protein sequence ID" value="PYD81949.1"/>
    <property type="molecule type" value="Genomic_DNA"/>
</dbReference>
<evidence type="ECO:0000256" key="2">
    <source>
        <dbReference type="ARBA" id="ARBA00023015"/>
    </source>
</evidence>
<organism evidence="6 7">
    <name type="scientific">Komagataeibacter oboediens</name>
    <dbReference type="NCBI Taxonomy" id="65958"/>
    <lineage>
        <taxon>Bacteria</taxon>
        <taxon>Pseudomonadati</taxon>
        <taxon>Pseudomonadota</taxon>
        <taxon>Alphaproteobacteria</taxon>
        <taxon>Acetobacterales</taxon>
        <taxon>Acetobacteraceae</taxon>
        <taxon>Komagataeibacter</taxon>
    </lineage>
</organism>
<dbReference type="InterPro" id="IPR000847">
    <property type="entry name" value="LysR_HTH_N"/>
</dbReference>
<dbReference type="InterPro" id="IPR036388">
    <property type="entry name" value="WH-like_DNA-bd_sf"/>
</dbReference>
<dbReference type="InterPro" id="IPR036390">
    <property type="entry name" value="WH_DNA-bd_sf"/>
</dbReference>
<evidence type="ECO:0000256" key="3">
    <source>
        <dbReference type="ARBA" id="ARBA00023125"/>
    </source>
</evidence>
<dbReference type="CDD" id="cd05466">
    <property type="entry name" value="PBP2_LTTR_substrate"/>
    <property type="match status" value="1"/>
</dbReference>
<dbReference type="Pfam" id="PF03466">
    <property type="entry name" value="LysR_substrate"/>
    <property type="match status" value="1"/>
</dbReference>
<dbReference type="PANTHER" id="PTHR30419">
    <property type="entry name" value="HTH-TYPE TRANSCRIPTIONAL REGULATOR YBHD"/>
    <property type="match status" value="1"/>
</dbReference>
<accession>A0A318R226</accession>
<evidence type="ECO:0000256" key="1">
    <source>
        <dbReference type="ARBA" id="ARBA00009437"/>
    </source>
</evidence>
<comment type="similarity">
    <text evidence="1">Belongs to the LysR transcriptional regulatory family.</text>
</comment>
<evidence type="ECO:0000313" key="7">
    <source>
        <dbReference type="Proteomes" id="UP000247417"/>
    </source>
</evidence>
<keyword evidence="3" id="KW-0238">DNA-binding</keyword>
<protein>
    <recommendedName>
        <fullName evidence="5">HTH lysR-type domain-containing protein</fullName>
    </recommendedName>
</protein>
<dbReference type="SUPFAM" id="SSF46785">
    <property type="entry name" value="Winged helix' DNA-binding domain"/>
    <property type="match status" value="1"/>
</dbReference>
<evidence type="ECO:0000256" key="4">
    <source>
        <dbReference type="ARBA" id="ARBA00023163"/>
    </source>
</evidence>
<evidence type="ECO:0000313" key="6">
    <source>
        <dbReference type="EMBL" id="PYD81949.1"/>
    </source>
</evidence>
<keyword evidence="2" id="KW-0805">Transcription regulation</keyword>
<dbReference type="SUPFAM" id="SSF53850">
    <property type="entry name" value="Periplasmic binding protein-like II"/>
    <property type="match status" value="1"/>
</dbReference>
<dbReference type="InterPro" id="IPR005119">
    <property type="entry name" value="LysR_subst-bd"/>
</dbReference>
<keyword evidence="4" id="KW-0804">Transcription</keyword>
<sequence>MASDTRSHLSSMSVNYLQIISSLSGWCATRQRWPLPCMMVSPHDPWWPVTGRGLPPVAPASRHDTSITMSFFAPARDLLSIRRQVICRSTFVSGTAPTNAMGKADQMQSGLTRVLQNLPALRYFHTVALTGSFRAAAEKLNIAASAVNRHVRQLEAAIGLPLFERRSRALTLTDAGETLLRRVTRILDEVAMTGEELADLHRLSPGHVRIGAHDALAREMLPHLILSFASRDPHVRFTIRTGRAPELLAHLGGGRLDMVFVYDAPTDINIRVVREYALETCAVMRHDHPLASRDFVTLHDCSAYPLALPDDAAYLNAFRKRLAMREPSGCLPFLTTNSFQIMRDFAARSDLVSLQTPLPAQLCPRNPALSYVRVTEPLARYSLMGCCIMTDDGLSDACRGFLDHGLGILDGALA</sequence>
<comment type="caution">
    <text evidence="6">The sequence shown here is derived from an EMBL/GenBank/DDBJ whole genome shotgun (WGS) entry which is preliminary data.</text>
</comment>
<name>A0A318R226_9PROT</name>
<dbReference type="Gene3D" id="3.40.190.290">
    <property type="match status" value="1"/>
</dbReference>
<dbReference type="InterPro" id="IPR050950">
    <property type="entry name" value="HTH-type_LysR_regulators"/>
</dbReference>
<dbReference type="Pfam" id="PF00126">
    <property type="entry name" value="HTH_1"/>
    <property type="match status" value="1"/>
</dbReference>
<dbReference type="FunFam" id="1.10.10.10:FF:000001">
    <property type="entry name" value="LysR family transcriptional regulator"/>
    <property type="match status" value="1"/>
</dbReference>
<dbReference type="AlphaFoldDB" id="A0A318R226"/>
<reference evidence="6 7" key="1">
    <citation type="submission" date="2017-07" db="EMBL/GenBank/DDBJ databases">
        <title>A draft genome sequence of Komagataeibacter oboediens LMG 18849.</title>
        <authorList>
            <person name="Skraban J."/>
            <person name="Cleenwerck I."/>
            <person name="Vandamme P."/>
            <person name="Trcek J."/>
        </authorList>
    </citation>
    <scope>NUCLEOTIDE SEQUENCE [LARGE SCALE GENOMIC DNA]</scope>
    <source>
        <strain evidence="6 7">LMG 18849</strain>
    </source>
</reference>